<evidence type="ECO:0000256" key="6">
    <source>
        <dbReference type="ARBA" id="ARBA00022519"/>
    </source>
</evidence>
<reference evidence="21 22" key="1">
    <citation type="submission" date="2020-09" db="EMBL/GenBank/DDBJ databases">
        <title>Sinomicrobium weinanense sp. nov., a halophilic bacteria isolated from saline-alkali soil.</title>
        <authorList>
            <person name="Wu P."/>
            <person name="Ren H."/>
            <person name="Mei Y."/>
            <person name="Liang Y."/>
            <person name="Chen Z."/>
        </authorList>
    </citation>
    <scope>NUCLEOTIDE SEQUENCE [LARGE SCALE GENOMIC DNA]</scope>
    <source>
        <strain evidence="21 22">FJxs</strain>
    </source>
</reference>
<name>A0A926JV54_9FLAO</name>
<keyword evidence="12 17" id="KW-1133">Transmembrane helix</keyword>
<dbReference type="GO" id="GO:0042802">
    <property type="term" value="F:identical protein binding"/>
    <property type="evidence" value="ECO:0007669"/>
    <property type="project" value="UniProtKB-ARBA"/>
</dbReference>
<keyword evidence="22" id="KW-1185">Reference proteome</keyword>
<dbReference type="PANTHER" id="PTHR32309">
    <property type="entry name" value="TYROSINE-PROTEIN KINASE"/>
    <property type="match status" value="1"/>
</dbReference>
<keyword evidence="11" id="KW-0067">ATP-binding</keyword>
<dbReference type="InterPro" id="IPR003856">
    <property type="entry name" value="LPS_length_determ_N"/>
</dbReference>
<feature type="transmembrane region" description="Helical" evidence="17">
    <location>
        <begin position="500"/>
        <end position="519"/>
    </location>
</feature>
<proteinExistence type="inferred from homology"/>
<dbReference type="Pfam" id="PF13614">
    <property type="entry name" value="AAA_31"/>
    <property type="match status" value="1"/>
</dbReference>
<evidence type="ECO:0000256" key="10">
    <source>
        <dbReference type="ARBA" id="ARBA00022777"/>
    </source>
</evidence>
<dbReference type="SUPFAM" id="SSF52540">
    <property type="entry name" value="P-loop containing nucleoside triphosphate hydrolases"/>
    <property type="match status" value="1"/>
</dbReference>
<dbReference type="GO" id="GO:0004715">
    <property type="term" value="F:non-membrane spanning protein tyrosine kinase activity"/>
    <property type="evidence" value="ECO:0007669"/>
    <property type="project" value="UniProtKB-EC"/>
</dbReference>
<dbReference type="InterPro" id="IPR027417">
    <property type="entry name" value="P-loop_NTPase"/>
</dbReference>
<keyword evidence="7 21" id="KW-0808">Transferase</keyword>
<comment type="similarity">
    <text evidence="2">Belongs to the CpsD/CapB family.</text>
</comment>
<evidence type="ECO:0000256" key="1">
    <source>
        <dbReference type="ARBA" id="ARBA00004429"/>
    </source>
</evidence>
<dbReference type="Proteomes" id="UP000653730">
    <property type="component" value="Unassembled WGS sequence"/>
</dbReference>
<evidence type="ECO:0000256" key="15">
    <source>
        <dbReference type="ARBA" id="ARBA00051245"/>
    </source>
</evidence>
<feature type="coiled-coil region" evidence="16">
    <location>
        <begin position="276"/>
        <end position="303"/>
    </location>
</feature>
<evidence type="ECO:0000256" key="12">
    <source>
        <dbReference type="ARBA" id="ARBA00022989"/>
    </source>
</evidence>
<evidence type="ECO:0000256" key="17">
    <source>
        <dbReference type="SAM" id="Phobius"/>
    </source>
</evidence>
<evidence type="ECO:0000256" key="11">
    <source>
        <dbReference type="ARBA" id="ARBA00022840"/>
    </source>
</evidence>
<dbReference type="NCBIfam" id="TIGR01007">
    <property type="entry name" value="eps_fam"/>
    <property type="match status" value="1"/>
</dbReference>
<dbReference type="CDD" id="cd05387">
    <property type="entry name" value="BY-kinase"/>
    <property type="match status" value="1"/>
</dbReference>
<protein>
    <recommendedName>
        <fullName evidence="4">non-specific protein-tyrosine kinase</fullName>
        <ecNumber evidence="4">2.7.10.2</ecNumber>
    </recommendedName>
</protein>
<evidence type="ECO:0000256" key="7">
    <source>
        <dbReference type="ARBA" id="ARBA00022679"/>
    </source>
</evidence>
<evidence type="ECO:0000259" key="20">
    <source>
        <dbReference type="Pfam" id="PF13807"/>
    </source>
</evidence>
<keyword evidence="16" id="KW-0175">Coiled coil</keyword>
<dbReference type="GO" id="GO:0005524">
    <property type="term" value="F:ATP binding"/>
    <property type="evidence" value="ECO:0007669"/>
    <property type="project" value="UniProtKB-KW"/>
</dbReference>
<dbReference type="InterPro" id="IPR025669">
    <property type="entry name" value="AAA_dom"/>
</dbReference>
<keyword evidence="8 17" id="KW-0812">Transmembrane</keyword>
<keyword evidence="10" id="KW-0418">Kinase</keyword>
<keyword evidence="5" id="KW-1003">Cell membrane</keyword>
<evidence type="ECO:0000256" key="2">
    <source>
        <dbReference type="ARBA" id="ARBA00007316"/>
    </source>
</evidence>
<dbReference type="EMBL" id="JACVDC010000091">
    <property type="protein sequence ID" value="MBC9798137.1"/>
    <property type="molecule type" value="Genomic_DNA"/>
</dbReference>
<keyword evidence="9" id="KW-0547">Nucleotide-binding</keyword>
<feature type="domain" description="AAA" evidence="19">
    <location>
        <begin position="587"/>
        <end position="719"/>
    </location>
</feature>
<keyword evidence="14" id="KW-0829">Tyrosine-protein kinase</keyword>
<evidence type="ECO:0000256" key="16">
    <source>
        <dbReference type="SAM" id="Coils"/>
    </source>
</evidence>
<dbReference type="InterPro" id="IPR032807">
    <property type="entry name" value="GNVR"/>
</dbReference>
<evidence type="ECO:0000256" key="13">
    <source>
        <dbReference type="ARBA" id="ARBA00023136"/>
    </source>
</evidence>
<dbReference type="EC" id="2.7.10.2" evidence="4"/>
<keyword evidence="13 17" id="KW-0472">Membrane</keyword>
<dbReference type="PANTHER" id="PTHR32309:SF13">
    <property type="entry name" value="FERRIC ENTEROBACTIN TRANSPORT PROTEIN FEPE"/>
    <property type="match status" value="1"/>
</dbReference>
<evidence type="ECO:0000259" key="19">
    <source>
        <dbReference type="Pfam" id="PF13614"/>
    </source>
</evidence>
<comment type="caution">
    <text evidence="21">The sequence shown here is derived from an EMBL/GenBank/DDBJ whole genome shotgun (WGS) entry which is preliminary data.</text>
</comment>
<comment type="catalytic activity">
    <reaction evidence="15">
        <text>L-tyrosyl-[protein] + ATP = O-phospho-L-tyrosyl-[protein] + ADP + H(+)</text>
        <dbReference type="Rhea" id="RHEA:10596"/>
        <dbReference type="Rhea" id="RHEA-COMP:10136"/>
        <dbReference type="Rhea" id="RHEA-COMP:20101"/>
        <dbReference type="ChEBI" id="CHEBI:15378"/>
        <dbReference type="ChEBI" id="CHEBI:30616"/>
        <dbReference type="ChEBI" id="CHEBI:46858"/>
        <dbReference type="ChEBI" id="CHEBI:61978"/>
        <dbReference type="ChEBI" id="CHEBI:456216"/>
        <dbReference type="EC" id="2.7.10.2"/>
    </reaction>
</comment>
<dbReference type="AlphaFoldDB" id="A0A926JV54"/>
<evidence type="ECO:0000313" key="21">
    <source>
        <dbReference type="EMBL" id="MBC9798137.1"/>
    </source>
</evidence>
<feature type="domain" description="Tyrosine-protein kinase G-rich" evidence="20">
    <location>
        <begin position="450"/>
        <end position="520"/>
    </location>
</feature>
<sequence length="792" mass="89032">MQSDQQIQQPIRPAGDEEVSLRDQLEAYLVHWKWFVLSVVFCIAFALLYLRYTTPHYSVSASIMIKDDKKGGITSELSAFQDIGLFGNVTNSVDNEIEVLKSRTLMENVIKKLGINVSYFVKGNIRTSEAYKNTPIHINFSVPDSVLYEVDTTFTVKINTEMGFTLFDEDGNNMGKYGFGEKLNSGVGNMMILPRFDRVEELSSKEVDVVIKPLAKVTLAYRDRIEIAPTGQNTSVIQLKLEDVVRQKAQDILNTLIEQYNIDVVADKNLVSGNTARFIEKRLALIEAELGEVEENVENFKETNQLTDITSEAEIALGNASDYAKRIVEVETQLQLTNFLIDYLADIQDNSSLIPANVGTENTSISPLIMEYNKLVQERSRLMEGSTENNPVIVNLDSQISKLRQTIRQTLNNLKTSQTIALNDLKQQENLLSSRISNVPGQERRYRGIERQQQIKETLYLYLLQKKEETAISLEVTAPNSKIIDAAYGADKPVSPKNKIILLASFMLGLLIPFGTIYLKDLLDTKLQGRKDIEGRLTVPFLGDVPKSQTSEEIISMDSRSSTAEAFRILRTNLDFMLANAGKGKAKKIFVTSTVGGEGKTFVSINLAGTLALSGKKVLVVGMDIRNPKLTEYVEFPHSRGLTNYLTNGETSLNDMIFKFNKEGFDHLDVLTSGVIPPNPAELLMSDKVGRLFAELEDRYDYIVVDTAPVSLVTDTLLISKYADVFVYVCRAGYLDKRLLVIPENLYKEKRLPNMAILINDTDAKKGYGYGYGYGYGQETKPWWKRIMKKYS</sequence>
<evidence type="ECO:0000256" key="5">
    <source>
        <dbReference type="ARBA" id="ARBA00022475"/>
    </source>
</evidence>
<gene>
    <name evidence="21" type="ORF">IBL28_19355</name>
</gene>
<dbReference type="Pfam" id="PF13807">
    <property type="entry name" value="GNVR"/>
    <property type="match status" value="1"/>
</dbReference>
<evidence type="ECO:0000256" key="14">
    <source>
        <dbReference type="ARBA" id="ARBA00023137"/>
    </source>
</evidence>
<evidence type="ECO:0000256" key="9">
    <source>
        <dbReference type="ARBA" id="ARBA00022741"/>
    </source>
</evidence>
<dbReference type="InterPro" id="IPR050445">
    <property type="entry name" value="Bact_polysacc_biosynth/exp"/>
</dbReference>
<evidence type="ECO:0000256" key="3">
    <source>
        <dbReference type="ARBA" id="ARBA00008883"/>
    </source>
</evidence>
<dbReference type="InterPro" id="IPR005702">
    <property type="entry name" value="Wzc-like_C"/>
</dbReference>
<organism evidence="21 22">
    <name type="scientific">Sinomicrobium weinanense</name>
    <dbReference type="NCBI Taxonomy" id="2842200"/>
    <lineage>
        <taxon>Bacteria</taxon>
        <taxon>Pseudomonadati</taxon>
        <taxon>Bacteroidota</taxon>
        <taxon>Flavobacteriia</taxon>
        <taxon>Flavobacteriales</taxon>
        <taxon>Flavobacteriaceae</taxon>
        <taxon>Sinomicrobium</taxon>
    </lineage>
</organism>
<evidence type="ECO:0000256" key="4">
    <source>
        <dbReference type="ARBA" id="ARBA00011903"/>
    </source>
</evidence>
<comment type="similarity">
    <text evidence="3">Belongs to the etk/wzc family.</text>
</comment>
<dbReference type="GO" id="GO:0005886">
    <property type="term" value="C:plasma membrane"/>
    <property type="evidence" value="ECO:0007669"/>
    <property type="project" value="UniProtKB-SubCell"/>
</dbReference>
<dbReference type="Gene3D" id="3.40.50.300">
    <property type="entry name" value="P-loop containing nucleotide triphosphate hydrolases"/>
    <property type="match status" value="1"/>
</dbReference>
<keyword evidence="6" id="KW-0997">Cell inner membrane</keyword>
<dbReference type="Pfam" id="PF02706">
    <property type="entry name" value="Wzz"/>
    <property type="match status" value="1"/>
</dbReference>
<evidence type="ECO:0000259" key="18">
    <source>
        <dbReference type="Pfam" id="PF02706"/>
    </source>
</evidence>
<evidence type="ECO:0000313" key="22">
    <source>
        <dbReference type="Proteomes" id="UP000653730"/>
    </source>
</evidence>
<evidence type="ECO:0000256" key="8">
    <source>
        <dbReference type="ARBA" id="ARBA00022692"/>
    </source>
</evidence>
<dbReference type="FunFam" id="3.40.50.300:FF:000527">
    <property type="entry name" value="Tyrosine-protein kinase etk"/>
    <property type="match status" value="1"/>
</dbReference>
<accession>A0A926JV54</accession>
<feature type="domain" description="Polysaccharide chain length determinant N-terminal" evidence="18">
    <location>
        <begin position="18"/>
        <end position="113"/>
    </location>
</feature>
<feature type="transmembrane region" description="Helical" evidence="17">
    <location>
        <begin position="32"/>
        <end position="50"/>
    </location>
</feature>
<comment type="subcellular location">
    <subcellularLocation>
        <location evidence="1">Cell inner membrane</location>
        <topology evidence="1">Multi-pass membrane protein</topology>
    </subcellularLocation>
</comment>